<dbReference type="InterPro" id="IPR050194">
    <property type="entry name" value="Glycosyltransferase_grp1"/>
</dbReference>
<sequence>MTLLREMASNPASPYRVELGHVDDLHARDSASEMPDSAQVRPVDASATVVRLHGKTVAKGETSKAPASQISPRKQEESVLEELPPFARLAARQGRPLRVAILSDFTRIPYANGAAFQTRFLYQELRRCGHEVTVIGPHDPDARPEELAPGTVSLPSLPLKTYPGVHIPLPLASWVYDADRWNFDIVFAQTTSLLVEFGLWLRRMKGIPLLIVNTTHLAAAYDVLLPEKLSKIEAVHGGLEMFLRRPYEELFASIYNESDGLVVLSEGLRRYWRERGVTAPIHVIPRAVQPEMFDKPLGADPYEHLGNGRLSRGPRLLCAGRHTREKSQDRLIRIFARHIAKAEPDATLTLLGQGPDTEYYKRVAVEQGVADRVFFPGEVPFSKMADYYAYADLFLHASLSETYGNVMGEALWCGTPTVAFADGMGVSAQIQDGVNGVLLAPGNRGAGVDEADEAFARATLGLIRDPKRRGRLGQTAAKVARERAHPRVVEERIADAFQHAQDHAAACGLRPVAERPKALQWYTTFRYFRPWTTFMGGLYLFGHLRPAKESEKQKKTVKHPQIST</sequence>
<dbReference type="PANTHER" id="PTHR45947:SF3">
    <property type="entry name" value="SULFOQUINOVOSYL TRANSFERASE SQD2"/>
    <property type="match status" value="1"/>
</dbReference>
<dbReference type="EMBL" id="CP089982">
    <property type="protein sequence ID" value="WXA99598.1"/>
    <property type="molecule type" value="Genomic_DNA"/>
</dbReference>
<dbReference type="Pfam" id="PF13439">
    <property type="entry name" value="Glyco_transf_4"/>
    <property type="match status" value="1"/>
</dbReference>
<keyword evidence="3" id="KW-0808">Transferase</keyword>
<gene>
    <name evidence="3" type="ORF">LZC95_22630</name>
</gene>
<dbReference type="RefSeq" id="WP_394850238.1">
    <property type="nucleotide sequence ID" value="NZ_CP089982.1"/>
</dbReference>
<dbReference type="Proteomes" id="UP001379533">
    <property type="component" value="Chromosome"/>
</dbReference>
<keyword evidence="4" id="KW-1185">Reference proteome</keyword>
<organism evidence="3 4">
    <name type="scientific">Pendulispora brunnea</name>
    <dbReference type="NCBI Taxonomy" id="2905690"/>
    <lineage>
        <taxon>Bacteria</taxon>
        <taxon>Pseudomonadati</taxon>
        <taxon>Myxococcota</taxon>
        <taxon>Myxococcia</taxon>
        <taxon>Myxococcales</taxon>
        <taxon>Sorangiineae</taxon>
        <taxon>Pendulisporaceae</taxon>
        <taxon>Pendulispora</taxon>
    </lineage>
</organism>
<feature type="region of interest" description="Disordered" evidence="1">
    <location>
        <begin position="54"/>
        <end position="78"/>
    </location>
</feature>
<evidence type="ECO:0000259" key="2">
    <source>
        <dbReference type="Pfam" id="PF13439"/>
    </source>
</evidence>
<keyword evidence="3" id="KW-0328">Glycosyltransferase</keyword>
<dbReference type="Gene3D" id="3.40.50.2000">
    <property type="entry name" value="Glycogen Phosphorylase B"/>
    <property type="match status" value="2"/>
</dbReference>
<evidence type="ECO:0000313" key="3">
    <source>
        <dbReference type="EMBL" id="WXA99598.1"/>
    </source>
</evidence>
<protein>
    <submittedName>
        <fullName evidence="3">Glycosyltransferase</fullName>
        <ecNumber evidence="3">2.4.-.-</ecNumber>
    </submittedName>
</protein>
<dbReference type="GO" id="GO:0016757">
    <property type="term" value="F:glycosyltransferase activity"/>
    <property type="evidence" value="ECO:0007669"/>
    <property type="project" value="UniProtKB-KW"/>
</dbReference>
<dbReference type="PANTHER" id="PTHR45947">
    <property type="entry name" value="SULFOQUINOVOSYL TRANSFERASE SQD2"/>
    <property type="match status" value="1"/>
</dbReference>
<dbReference type="InterPro" id="IPR028098">
    <property type="entry name" value="Glyco_trans_4-like_N"/>
</dbReference>
<dbReference type="SUPFAM" id="SSF53756">
    <property type="entry name" value="UDP-Glycosyltransferase/glycogen phosphorylase"/>
    <property type="match status" value="1"/>
</dbReference>
<evidence type="ECO:0000313" key="4">
    <source>
        <dbReference type="Proteomes" id="UP001379533"/>
    </source>
</evidence>
<accession>A0ABZ2KLR6</accession>
<evidence type="ECO:0000256" key="1">
    <source>
        <dbReference type="SAM" id="MobiDB-lite"/>
    </source>
</evidence>
<reference evidence="3 4" key="1">
    <citation type="submission" date="2021-12" db="EMBL/GenBank/DDBJ databases">
        <title>Discovery of the Pendulisporaceae a myxobacterial family with distinct sporulation behavior and unique specialized metabolism.</title>
        <authorList>
            <person name="Garcia R."/>
            <person name="Popoff A."/>
            <person name="Bader C.D."/>
            <person name="Loehr J."/>
            <person name="Walesch S."/>
            <person name="Walt C."/>
            <person name="Boldt J."/>
            <person name="Bunk B."/>
            <person name="Haeckl F.J.F.P.J."/>
            <person name="Gunesch A.P."/>
            <person name="Birkelbach J."/>
            <person name="Nuebel U."/>
            <person name="Pietschmann T."/>
            <person name="Bach T."/>
            <person name="Mueller R."/>
        </authorList>
    </citation>
    <scope>NUCLEOTIDE SEQUENCE [LARGE SCALE GENOMIC DNA]</scope>
    <source>
        <strain evidence="3 4">MSr12523</strain>
    </source>
</reference>
<feature type="domain" description="Glycosyltransferase subfamily 4-like N-terminal" evidence="2">
    <location>
        <begin position="112"/>
        <end position="291"/>
    </location>
</feature>
<name>A0ABZ2KLR6_9BACT</name>
<proteinExistence type="predicted"/>
<dbReference type="EC" id="2.4.-.-" evidence="3"/>
<dbReference type="Pfam" id="PF13692">
    <property type="entry name" value="Glyco_trans_1_4"/>
    <property type="match status" value="1"/>
</dbReference>